<evidence type="ECO:0000313" key="5">
    <source>
        <dbReference type="Proteomes" id="UP000185639"/>
    </source>
</evidence>
<evidence type="ECO:0000313" key="4">
    <source>
        <dbReference type="EMBL" id="SIS45516.1"/>
    </source>
</evidence>
<dbReference type="InterPro" id="IPR047589">
    <property type="entry name" value="DUF11_rpt"/>
</dbReference>
<gene>
    <name evidence="4" type="ORF">SAMN05421686_101463</name>
</gene>
<evidence type="ECO:0000259" key="3">
    <source>
        <dbReference type="PROSITE" id="PS51123"/>
    </source>
</evidence>
<dbReference type="GO" id="GO:0016020">
    <property type="term" value="C:membrane"/>
    <property type="evidence" value="ECO:0007669"/>
    <property type="project" value="UniProtKB-UniRule"/>
</dbReference>
<dbReference type="Proteomes" id="UP000185639">
    <property type="component" value="Unassembled WGS sequence"/>
</dbReference>
<dbReference type="Pfam" id="PF00691">
    <property type="entry name" value="OmpA"/>
    <property type="match status" value="1"/>
</dbReference>
<dbReference type="InterPro" id="IPR006665">
    <property type="entry name" value="OmpA-like"/>
</dbReference>
<dbReference type="InterPro" id="IPR050330">
    <property type="entry name" value="Bact_OuterMem_StrucFunc"/>
</dbReference>
<protein>
    <submittedName>
        <fullName evidence="4">Conserved repeat domain-containing protein</fullName>
    </submittedName>
</protein>
<feature type="signal peptide" evidence="2">
    <location>
        <begin position="1"/>
        <end position="34"/>
    </location>
</feature>
<dbReference type="PANTHER" id="PTHR30329">
    <property type="entry name" value="STATOR ELEMENT OF FLAGELLAR MOTOR COMPLEX"/>
    <property type="match status" value="1"/>
</dbReference>
<dbReference type="InterPro" id="IPR036737">
    <property type="entry name" value="OmpA-like_sf"/>
</dbReference>
<dbReference type="NCBIfam" id="TIGR01451">
    <property type="entry name" value="B_ant_repeat"/>
    <property type="match status" value="1"/>
</dbReference>
<keyword evidence="5" id="KW-1185">Reference proteome</keyword>
<feature type="domain" description="OmpA-like" evidence="3">
    <location>
        <begin position="755"/>
        <end position="880"/>
    </location>
</feature>
<dbReference type="InterPro" id="IPR001434">
    <property type="entry name" value="OmcB-like_DUF11"/>
</dbReference>
<dbReference type="STRING" id="484498.SAMN05421686_101463"/>
<organism evidence="4 5">
    <name type="scientific">Thalassolituus maritimus</name>
    <dbReference type="NCBI Taxonomy" id="484498"/>
    <lineage>
        <taxon>Bacteria</taxon>
        <taxon>Pseudomonadati</taxon>
        <taxon>Pseudomonadota</taxon>
        <taxon>Gammaproteobacteria</taxon>
        <taxon>Oceanospirillales</taxon>
        <taxon>Oceanospirillaceae</taxon>
        <taxon>Thalassolituus</taxon>
    </lineage>
</organism>
<dbReference type="PROSITE" id="PS51123">
    <property type="entry name" value="OMPA_2"/>
    <property type="match status" value="1"/>
</dbReference>
<evidence type="ECO:0000256" key="1">
    <source>
        <dbReference type="PROSITE-ProRule" id="PRU00473"/>
    </source>
</evidence>
<accession>A0A1N7J8F4</accession>
<dbReference type="CDD" id="cd07185">
    <property type="entry name" value="OmpA_C-like"/>
    <property type="match status" value="1"/>
</dbReference>
<dbReference type="PANTHER" id="PTHR30329:SF21">
    <property type="entry name" value="LIPOPROTEIN YIAD-RELATED"/>
    <property type="match status" value="1"/>
</dbReference>
<dbReference type="EMBL" id="FTOH01000001">
    <property type="protein sequence ID" value="SIS45516.1"/>
    <property type="molecule type" value="Genomic_DNA"/>
</dbReference>
<reference evidence="5" key="1">
    <citation type="submission" date="2017-01" db="EMBL/GenBank/DDBJ databases">
        <authorList>
            <person name="Varghese N."/>
            <person name="Submissions S."/>
        </authorList>
    </citation>
    <scope>NUCLEOTIDE SEQUENCE [LARGE SCALE GENOMIC DNA]</scope>
    <source>
        <strain evidence="5">DSM 24913</strain>
    </source>
</reference>
<name>A0A1N7J8F4_9GAMM</name>
<evidence type="ECO:0000256" key="2">
    <source>
        <dbReference type="SAM" id="SignalP"/>
    </source>
</evidence>
<dbReference type="Gene3D" id="3.30.1330.60">
    <property type="entry name" value="OmpA-like domain"/>
    <property type="match status" value="1"/>
</dbReference>
<proteinExistence type="predicted"/>
<keyword evidence="1" id="KW-0472">Membrane</keyword>
<keyword evidence="2" id="KW-0732">Signal</keyword>
<dbReference type="Pfam" id="PF01345">
    <property type="entry name" value="DUF11"/>
    <property type="match status" value="1"/>
</dbReference>
<dbReference type="SUPFAM" id="SSF103088">
    <property type="entry name" value="OmpA-like"/>
    <property type="match status" value="1"/>
</dbReference>
<dbReference type="RefSeq" id="WP_076514072.1">
    <property type="nucleotide sequence ID" value="NZ_FTOH01000001.1"/>
</dbReference>
<sequence length="1943" mass="214474">MRSLFPTLTTRLHRSAKHALGVLLSVLLAHSAQAAVTPTGTEITNTVIATYSVNAESFTRSDSASLTTQEVNPGPVVPTPASIRLAHIDDDGTPLTLNGTDYGDGQGNFTSYTGFEDENGNTINFPATVNISDDEFGYRAGEPVIIIVEDQDKNLNPARPDTIVVTITTPDGSDTEQLTLFETGDNTGIFAAVLPSQDTNQGTQPYDGIISVKTGTELSVSYTDPTDPADSVAAQTLFNPVSRVFSSSDGSPVNGVSVTLMNADTGLPATDKVFYEDGVTPYPVTVVSGPANGVQASAVTPEFAPGQFWFPYVEDGNYFLEIEGPATFRVPSDIDDETLRGTLNGPFDVTGISRGETFSVNNQVFRTDIGADPLDNSLLLSKQSDYNEAGIGDSLKFTINLVNNEVDASDVTLVDQLPAGLRYMEGSARLNNEKVDFDLSRDGRTLTLPIATIGAFERLQLTYVAQVTALAKGEVVNRVSLNDDVLVANDASAKVIIRDEFFKDTARLFGRIYLDDCEGNQASVDGVPDIRLFMEDGTYVVSDENGEWHIEDVTPGTHVVQMDTATIPPYMELMECPQRGFHAGRSYSQFVDVQPGSFWRVDFFLKMREPEVGEIRQQLDHALLPFTAEEMSERPYASPVDHKVRYRFTLDGNGLPLQNVTGMISLPEGLVYETGSSTLDGRAIEDPTVTYGNLVYRLNDKPEKWQNVIEFNAYISDLAPMGELVTRAVTRFQADAQSPQQIQPVSTSIKLVLPPKEENVKPVVPPKFANFSDILTEEDKLNLVNVIEALDGLGNLELKVIGHTDSSRISSRVQHIFANNQVLSEARADSVADFLAKELGISRSQIISEGRGLTEPVATNRTAEGRAQNRRVEVKVLNADAVVDLASAGSDVQVAKVQSLIPGLTGLMATAAGNPARLPSEMAVPEYDENWFRTAPDEAQWIWPPLDRSPSISSTKIAVSHSKKQRATLTLNGKPVSALNFDGNTSSKTRDLVISQWRGVDLMSGPNHFEVTVMDTAGRVVKRIKKTVHFAEAPAKAEFIKDESMLVADGINPPVVAVRLTDKEGFPIRANVQGQVEILEPYTLYSEQREQEISPLTDMQKPAYQVGQDGIAHIRLAPTFRSGEVVMRFKHSNGQTDEIRAWLKPKEREWIFVGLGDLAVGYNANGGNSDSMKAAGVDDNIYHDGRLAFFAQGQVLGEWLVTAAYDSGKEDAEPFARLIEPDRYYTLYGDASQQQLDASSARKLYVRVEKERFYTVFGDIDTNLTVTELGRYSRKLTGIQTVYQGDIAEFSGFVSQTDQGFMREEIQGDGTSGLYRLENQQLVLNSEQVRLIVRDRYRSENILSTTTLTRNVDYVIDYSDGTLYFKGPVASTDDAFNPQYIVVEYEVESDGDLGYIAGGRAGVKLLDDKVRAGVTTITQNQSGDDRHLRAADATLKLGKTEVKAEIAQSEEVVSGNADTANAHLVEVSHRDERFDARAYIREQEDGFGLDQTSVGENDFRKEGIEGNWYINDDNRLQVMTFHHLGLTTGFDSYQAQTDWIHRLSDNQQVSLGLIAAQQESLDNTLYTDQLSLGYSQRVLNNRLTLSSQLLTNISERSDAYDRMLLGADYQISRNYSIFAEHETGFSDDAPERSIMGLRATPWAGARAEQSIEQVEVDDNYRLFAVSGLTQDFLLNDKWSLSAGFEQSKDLENSVPVEDATTENFHAVHAGSAFRTEQWQWNNRLEYRNGTTLDKWVARSNLYHPLSDALAAGGSVDWFNESGTEYYANQLDLRFDLALRPRVNPYALLWQTRWVQDTIGGIGAPDRTRKLINNAHLNWMITGRDQLAGQYGIKRVLNQYDGDNYASTTDFMAAEWRHHLTDRWDVGAHGRRLHGYEAGQVSHGAGLSVGFIPATNTWVGVGYNFTGFIDSDFSAANFTAQGVYLKLRFKADQDSLAAMRAAFR</sequence>
<feature type="chain" id="PRO_5012862547" evidence="2">
    <location>
        <begin position="35"/>
        <end position="1943"/>
    </location>
</feature>